<dbReference type="CDD" id="cd00090">
    <property type="entry name" value="HTH_ARSR"/>
    <property type="match status" value="1"/>
</dbReference>
<comment type="caution">
    <text evidence="1">The sequence shown here is derived from an EMBL/GenBank/DDBJ whole genome shotgun (WGS) entry which is preliminary data.</text>
</comment>
<dbReference type="EMBL" id="WBMT01000036">
    <property type="protein sequence ID" value="KAB2339293.1"/>
    <property type="molecule type" value="Genomic_DNA"/>
</dbReference>
<proteinExistence type="predicted"/>
<organism evidence="1 2">
    <name type="scientific">Actinomadura rudentiformis</name>
    <dbReference type="NCBI Taxonomy" id="359158"/>
    <lineage>
        <taxon>Bacteria</taxon>
        <taxon>Bacillati</taxon>
        <taxon>Actinomycetota</taxon>
        <taxon>Actinomycetes</taxon>
        <taxon>Streptosporangiales</taxon>
        <taxon>Thermomonosporaceae</taxon>
        <taxon>Actinomadura</taxon>
    </lineage>
</organism>
<dbReference type="InterPro" id="IPR036390">
    <property type="entry name" value="WH_DNA-bd_sf"/>
</dbReference>
<dbReference type="Gene3D" id="1.10.10.10">
    <property type="entry name" value="Winged helix-like DNA-binding domain superfamily/Winged helix DNA-binding domain"/>
    <property type="match status" value="1"/>
</dbReference>
<gene>
    <name evidence="1" type="ORF">F8566_48165</name>
</gene>
<dbReference type="InterPro" id="IPR036388">
    <property type="entry name" value="WH-like_DNA-bd_sf"/>
</dbReference>
<reference evidence="1 2" key="1">
    <citation type="submission" date="2019-09" db="EMBL/GenBank/DDBJ databases">
        <title>Actinomadura physcomitrii sp. nov., a novel actinomycete isolated from moss [Physcomitrium sphaericum (Ludw) Fuernr].</title>
        <authorList>
            <person name="Zhuang X."/>
            <person name="Liu C."/>
        </authorList>
    </citation>
    <scope>NUCLEOTIDE SEQUENCE [LARGE SCALE GENOMIC DNA]</scope>
    <source>
        <strain evidence="1 2">HMC1</strain>
    </source>
</reference>
<keyword evidence="2" id="KW-1185">Reference proteome</keyword>
<dbReference type="OrthoDB" id="3569145at2"/>
<dbReference type="AlphaFoldDB" id="A0A6H9Y6L3"/>
<dbReference type="Proteomes" id="UP000468735">
    <property type="component" value="Unassembled WGS sequence"/>
</dbReference>
<dbReference type="SUPFAM" id="SSF46785">
    <property type="entry name" value="Winged helix' DNA-binding domain"/>
    <property type="match status" value="1"/>
</dbReference>
<dbReference type="RefSeq" id="WP_151570977.1">
    <property type="nucleotide sequence ID" value="NZ_WBMT01000036.1"/>
</dbReference>
<evidence type="ECO:0000313" key="1">
    <source>
        <dbReference type="EMBL" id="KAB2339293.1"/>
    </source>
</evidence>
<evidence type="ECO:0000313" key="2">
    <source>
        <dbReference type="Proteomes" id="UP000468735"/>
    </source>
</evidence>
<name>A0A6H9Y6L3_9ACTN</name>
<protein>
    <submittedName>
        <fullName evidence="1">MarR family transcriptional regulator</fullName>
    </submittedName>
</protein>
<sequence>MKPVQTVTELSIGQVFDVRVALDPYASTLALGLDALSHHRGAPAHWKRRILGSLTARKALAMHPLTVEGQSVVPGSVKPLNPISETPVRDQVERLRAIPGEQLLEDLEMAFPSGVLPAHWRQVADRPEDWLHRYADTMVDVWEAVEPLWKHALPLLEREIERIGIASVRNGLGTVLAGLHPAASFEDNVLRIPDPEPARFDLGDRPLVLVPMLVGEDALICDFDDPAGAWIAYPLHVVHDRARGLEEPGSLVALVGPVRATLLCAAALPVTMGELAKLTQLAPSAVTHHCERLVASGLVHRERQGREIRIHQTERGRKIVELFPPDPRTLAP</sequence>
<dbReference type="InterPro" id="IPR011991">
    <property type="entry name" value="ArsR-like_HTH"/>
</dbReference>
<accession>A0A6H9Y6L3</accession>